<dbReference type="InterPro" id="IPR014726">
    <property type="entry name" value="Ribosomal_uL2_dom3"/>
</dbReference>
<dbReference type="GO" id="GO:0016740">
    <property type="term" value="F:transferase activity"/>
    <property type="evidence" value="ECO:0007669"/>
    <property type="project" value="InterPro"/>
</dbReference>
<dbReference type="GO" id="GO:0003735">
    <property type="term" value="F:structural constituent of ribosome"/>
    <property type="evidence" value="ECO:0007669"/>
    <property type="project" value="InterPro"/>
</dbReference>
<dbReference type="Pfam" id="PF00181">
    <property type="entry name" value="Ribosomal_L2_N"/>
    <property type="match status" value="1"/>
</dbReference>
<dbReference type="Gene3D" id="2.40.50.140">
    <property type="entry name" value="Nucleic acid-binding proteins"/>
    <property type="match status" value="1"/>
</dbReference>
<evidence type="ECO:0000256" key="2">
    <source>
        <dbReference type="ARBA" id="ARBA00022980"/>
    </source>
</evidence>
<dbReference type="InterPro" id="IPR022666">
    <property type="entry name" value="Ribosomal_uL2_RNA-bd_dom"/>
</dbReference>
<dbReference type="SMART" id="SM01383">
    <property type="entry name" value="Ribosomal_L2"/>
    <property type="match status" value="1"/>
</dbReference>
<comment type="similarity">
    <text evidence="1">Belongs to the universal ribosomal protein uL2 family.</text>
</comment>
<feature type="domain" description="Large ribosomal subunit protein uL2 RNA-binding" evidence="6">
    <location>
        <begin position="43"/>
        <end position="119"/>
    </location>
</feature>
<dbReference type="SUPFAM" id="SSF50104">
    <property type="entry name" value="Translation proteins SH3-like domain"/>
    <property type="match status" value="1"/>
</dbReference>
<dbReference type="AlphaFoldDB" id="A0A381QN10"/>
<dbReference type="InterPro" id="IPR022671">
    <property type="entry name" value="Ribosomal_uL2_CS"/>
</dbReference>
<dbReference type="GO" id="GO:0015934">
    <property type="term" value="C:large ribosomal subunit"/>
    <property type="evidence" value="ECO:0007669"/>
    <property type="project" value="InterPro"/>
</dbReference>
<dbReference type="SMART" id="SM01382">
    <property type="entry name" value="Ribosomal_L2_C"/>
    <property type="match status" value="1"/>
</dbReference>
<organism evidence="7">
    <name type="scientific">marine metagenome</name>
    <dbReference type="NCBI Taxonomy" id="408172"/>
    <lineage>
        <taxon>unclassified sequences</taxon>
        <taxon>metagenomes</taxon>
        <taxon>ecological metagenomes</taxon>
    </lineage>
</organism>
<evidence type="ECO:0000256" key="3">
    <source>
        <dbReference type="ARBA" id="ARBA00023274"/>
    </source>
</evidence>
<accession>A0A381QN10</accession>
<protein>
    <submittedName>
        <fullName evidence="7">Uncharacterized protein</fullName>
    </submittedName>
</protein>
<dbReference type="PIRSF" id="PIRSF002158">
    <property type="entry name" value="Ribosomal_L2"/>
    <property type="match status" value="1"/>
</dbReference>
<dbReference type="InterPro" id="IPR002171">
    <property type="entry name" value="Ribosomal_uL2"/>
</dbReference>
<dbReference type="FunFam" id="2.40.50.140:FF:000003">
    <property type="entry name" value="50S ribosomal protein L2"/>
    <property type="match status" value="1"/>
</dbReference>
<dbReference type="PANTHER" id="PTHR13691">
    <property type="entry name" value="RIBOSOMAL PROTEIN L2"/>
    <property type="match status" value="1"/>
</dbReference>
<dbReference type="PROSITE" id="PS00467">
    <property type="entry name" value="RIBOSOMAL_L2"/>
    <property type="match status" value="1"/>
</dbReference>
<dbReference type="InterPro" id="IPR014722">
    <property type="entry name" value="Rib_uL2_dom2"/>
</dbReference>
<reference evidence="7" key="1">
    <citation type="submission" date="2018-05" db="EMBL/GenBank/DDBJ databases">
        <authorList>
            <person name="Lanie J.A."/>
            <person name="Ng W.-L."/>
            <person name="Kazmierczak K.M."/>
            <person name="Andrzejewski T.M."/>
            <person name="Davidsen T.M."/>
            <person name="Wayne K.J."/>
            <person name="Tettelin H."/>
            <person name="Glass J.I."/>
            <person name="Rusch D."/>
            <person name="Podicherti R."/>
            <person name="Tsui H.-C.T."/>
            <person name="Winkler M.E."/>
        </authorList>
    </citation>
    <scope>NUCLEOTIDE SEQUENCE</scope>
</reference>
<evidence type="ECO:0000313" key="7">
    <source>
        <dbReference type="EMBL" id="SUZ80732.1"/>
    </source>
</evidence>
<dbReference type="EMBL" id="UINC01001439">
    <property type="protein sequence ID" value="SUZ80732.1"/>
    <property type="molecule type" value="Genomic_DNA"/>
</dbReference>
<dbReference type="FunFam" id="2.30.30.30:FF:000001">
    <property type="entry name" value="50S ribosomal protein L2"/>
    <property type="match status" value="1"/>
</dbReference>
<evidence type="ECO:0000259" key="5">
    <source>
        <dbReference type="SMART" id="SM01382"/>
    </source>
</evidence>
<keyword evidence="2" id="KW-0689">Ribosomal protein</keyword>
<feature type="region of interest" description="Disordered" evidence="4">
    <location>
        <begin position="30"/>
        <end position="61"/>
    </location>
</feature>
<dbReference type="GO" id="GO:0003723">
    <property type="term" value="F:RNA binding"/>
    <property type="evidence" value="ECO:0007669"/>
    <property type="project" value="InterPro"/>
</dbReference>
<feature type="domain" description="Large ribosomal subunit protein uL2 C-terminal" evidence="5">
    <location>
        <begin position="125"/>
        <end position="253"/>
    </location>
</feature>
<dbReference type="HAMAP" id="MF_01320_B">
    <property type="entry name" value="Ribosomal_uL2_B"/>
    <property type="match status" value="1"/>
</dbReference>
<dbReference type="FunFam" id="4.10.950.10:FF:000001">
    <property type="entry name" value="50S ribosomal protein L2"/>
    <property type="match status" value="1"/>
</dbReference>
<dbReference type="Pfam" id="PF03947">
    <property type="entry name" value="Ribosomal_L2_C"/>
    <property type="match status" value="1"/>
</dbReference>
<evidence type="ECO:0000256" key="4">
    <source>
        <dbReference type="SAM" id="MobiDB-lite"/>
    </source>
</evidence>
<name>A0A381QN10_9ZZZZ</name>
<dbReference type="Gene3D" id="2.30.30.30">
    <property type="match status" value="1"/>
</dbReference>
<sequence length="280" mass="30776">MAIKKFKPMTPGTRFRSIVDNSDILTKKAPERSLLEGASKSGGRNHHGRVTSRRRGGGHKRRYRRIDFRRDKFGVPGKIAAIEYDPNRSSNIALVHYADGEKRYILHPRGLEVGTSIISGPDADIRLGNALPLKKIPLGTMVHNIELKPGKGGQMARSAGAGVQVVAKEGKYVALRLPSTEVRQVFETCLATIGQVGNIEHNLQNLGKAGANRWRGRRPKVRGVAMNPVDHPLGGGEGRASGGRPPVTPWGKREGKKTRNRKKQSNKYIIRGRKRGKATQ</sequence>
<dbReference type="PANTHER" id="PTHR13691:SF5">
    <property type="entry name" value="LARGE RIBOSOMAL SUBUNIT PROTEIN UL2M"/>
    <property type="match status" value="1"/>
</dbReference>
<evidence type="ECO:0000259" key="6">
    <source>
        <dbReference type="SMART" id="SM01383"/>
    </source>
</evidence>
<dbReference type="InterPro" id="IPR012340">
    <property type="entry name" value="NA-bd_OB-fold"/>
</dbReference>
<proteinExistence type="inferred from homology"/>
<evidence type="ECO:0000256" key="1">
    <source>
        <dbReference type="ARBA" id="ARBA00005636"/>
    </source>
</evidence>
<dbReference type="InterPro" id="IPR008991">
    <property type="entry name" value="Translation_prot_SH3-like_sf"/>
</dbReference>
<dbReference type="Gene3D" id="4.10.950.10">
    <property type="entry name" value="Ribosomal protein L2, domain 3"/>
    <property type="match status" value="1"/>
</dbReference>
<feature type="compositionally biased region" description="Basic residues" evidence="4">
    <location>
        <begin position="43"/>
        <end position="61"/>
    </location>
</feature>
<dbReference type="SUPFAM" id="SSF50249">
    <property type="entry name" value="Nucleic acid-binding proteins"/>
    <property type="match status" value="1"/>
</dbReference>
<feature type="region of interest" description="Disordered" evidence="4">
    <location>
        <begin position="224"/>
        <end position="280"/>
    </location>
</feature>
<dbReference type="InterPro" id="IPR022669">
    <property type="entry name" value="Ribosomal_uL2_C"/>
</dbReference>
<keyword evidence="3" id="KW-0687">Ribonucleoprotein</keyword>
<dbReference type="InterPro" id="IPR005880">
    <property type="entry name" value="Ribosomal_uL2_bac/org-type"/>
</dbReference>
<dbReference type="NCBIfam" id="TIGR01171">
    <property type="entry name" value="rplB_bact"/>
    <property type="match status" value="1"/>
</dbReference>
<gene>
    <name evidence="7" type="ORF">METZ01_LOCUS33586</name>
</gene>
<dbReference type="GO" id="GO:0002181">
    <property type="term" value="P:cytoplasmic translation"/>
    <property type="evidence" value="ECO:0007669"/>
    <property type="project" value="TreeGrafter"/>
</dbReference>
<feature type="compositionally biased region" description="Basic residues" evidence="4">
    <location>
        <begin position="254"/>
        <end position="280"/>
    </location>
</feature>